<evidence type="ECO:0000256" key="7">
    <source>
        <dbReference type="ARBA" id="ARBA00023242"/>
    </source>
</evidence>
<dbReference type="InterPro" id="IPR014908">
    <property type="entry name" value="Nucleoporin_Nup133/Nup155_N"/>
</dbReference>
<dbReference type="PANTHER" id="PTHR13405:SF11">
    <property type="entry name" value="NUCLEAR PORE COMPLEX PROTEIN NUP133"/>
    <property type="match status" value="1"/>
</dbReference>
<comment type="caution">
    <text evidence="11">The sequence shown here is derived from an EMBL/GenBank/DDBJ whole genome shotgun (WGS) entry which is preliminary data.</text>
</comment>
<keyword evidence="7" id="KW-0539">Nucleus</keyword>
<keyword evidence="6" id="KW-0811">Translocation</keyword>
<dbReference type="GeneID" id="70297685"/>
<name>A0A9P7ZM26_9HYPO</name>
<keyword evidence="12" id="KW-1185">Reference proteome</keyword>
<evidence type="ECO:0000256" key="4">
    <source>
        <dbReference type="ARBA" id="ARBA00022816"/>
    </source>
</evidence>
<dbReference type="Gene3D" id="2.130.10.10">
    <property type="entry name" value="YVTN repeat-like/Quinoprotein amine dehydrogenase"/>
    <property type="match status" value="1"/>
</dbReference>
<dbReference type="RefSeq" id="XP_046118528.1">
    <property type="nucleotide sequence ID" value="XM_046266782.1"/>
</dbReference>
<keyword evidence="4" id="KW-0509">mRNA transport</keyword>
<evidence type="ECO:0000256" key="6">
    <source>
        <dbReference type="ARBA" id="ARBA00023010"/>
    </source>
</evidence>
<dbReference type="GO" id="GO:0006606">
    <property type="term" value="P:protein import into nucleus"/>
    <property type="evidence" value="ECO:0007669"/>
    <property type="project" value="TreeGrafter"/>
</dbReference>
<dbReference type="InterPro" id="IPR007187">
    <property type="entry name" value="Nucleoporin_Nup133/Nup155_C"/>
</dbReference>
<evidence type="ECO:0000256" key="8">
    <source>
        <dbReference type="SAM" id="MobiDB-lite"/>
    </source>
</evidence>
<dbReference type="FunFam" id="2.130.10.10:FF:001057">
    <property type="entry name" value="Nuclear pore complex subunit Nup133, putative"/>
    <property type="match status" value="1"/>
</dbReference>
<feature type="domain" description="Nucleoporin Nup133/Nup155-like C-terminal" evidence="9">
    <location>
        <begin position="689"/>
        <end position="1345"/>
    </location>
</feature>
<reference evidence="11" key="1">
    <citation type="journal article" date="2021" name="IMA Fungus">
        <title>Genomic characterization of three marine fungi, including Emericellopsis atlantica sp. nov. with signatures of a generalist lifestyle and marine biomass degradation.</title>
        <authorList>
            <person name="Hagestad O.C."/>
            <person name="Hou L."/>
            <person name="Andersen J.H."/>
            <person name="Hansen E.H."/>
            <person name="Altermark B."/>
            <person name="Li C."/>
            <person name="Kuhnert E."/>
            <person name="Cox R.J."/>
            <person name="Crous P.W."/>
            <person name="Spatafora J.W."/>
            <person name="Lail K."/>
            <person name="Amirebrahimi M."/>
            <person name="Lipzen A."/>
            <person name="Pangilinan J."/>
            <person name="Andreopoulos W."/>
            <person name="Hayes R.D."/>
            <person name="Ng V."/>
            <person name="Grigoriev I.V."/>
            <person name="Jackson S.A."/>
            <person name="Sutton T.D.S."/>
            <person name="Dobson A.D.W."/>
            <person name="Rama T."/>
        </authorList>
    </citation>
    <scope>NUCLEOTIDE SEQUENCE</scope>
    <source>
        <strain evidence="11">TS7</strain>
    </source>
</reference>
<proteinExistence type="inferred from homology"/>
<keyword evidence="3" id="KW-0813">Transport</keyword>
<dbReference type="OrthoDB" id="103454at2759"/>
<dbReference type="PANTHER" id="PTHR13405">
    <property type="entry name" value="NUCLEAR PORE COMPLEX PROTEIN NUP133"/>
    <property type="match status" value="1"/>
</dbReference>
<dbReference type="InterPro" id="IPR037624">
    <property type="entry name" value="Nup133-like"/>
</dbReference>
<dbReference type="GO" id="GO:0016973">
    <property type="term" value="P:poly(A)+ mRNA export from nucleus"/>
    <property type="evidence" value="ECO:0007669"/>
    <property type="project" value="TreeGrafter"/>
</dbReference>
<keyword evidence="5" id="KW-0653">Protein transport</keyword>
<feature type="compositionally biased region" description="Basic and acidic residues" evidence="8">
    <location>
        <begin position="82"/>
        <end position="99"/>
    </location>
</feature>
<dbReference type="Gene3D" id="1.20.58.1380">
    <property type="match status" value="1"/>
</dbReference>
<dbReference type="Pfam" id="PF03177">
    <property type="entry name" value="Nucleoporin_C"/>
    <property type="match status" value="1"/>
</dbReference>
<dbReference type="EMBL" id="MU251253">
    <property type="protein sequence ID" value="KAG9254604.1"/>
    <property type="molecule type" value="Genomic_DNA"/>
</dbReference>
<dbReference type="Proteomes" id="UP000887229">
    <property type="component" value="Unassembled WGS sequence"/>
</dbReference>
<evidence type="ECO:0000313" key="11">
    <source>
        <dbReference type="EMBL" id="KAG9254604.1"/>
    </source>
</evidence>
<comment type="similarity">
    <text evidence="2">Belongs to the nucleoporin Nup133 family.</text>
</comment>
<evidence type="ECO:0000313" key="12">
    <source>
        <dbReference type="Proteomes" id="UP000887229"/>
    </source>
</evidence>
<dbReference type="GO" id="GO:0017056">
    <property type="term" value="F:structural constituent of nuclear pore"/>
    <property type="evidence" value="ECO:0007669"/>
    <property type="project" value="InterPro"/>
</dbReference>
<dbReference type="InterPro" id="IPR015943">
    <property type="entry name" value="WD40/YVTN_repeat-like_dom_sf"/>
</dbReference>
<evidence type="ECO:0000259" key="9">
    <source>
        <dbReference type="Pfam" id="PF03177"/>
    </source>
</evidence>
<comment type="subcellular location">
    <subcellularLocation>
        <location evidence="1">Nucleus envelope</location>
    </subcellularLocation>
</comment>
<feature type="region of interest" description="Disordered" evidence="8">
    <location>
        <begin position="1"/>
        <end position="116"/>
    </location>
</feature>
<evidence type="ECO:0000256" key="1">
    <source>
        <dbReference type="ARBA" id="ARBA00004259"/>
    </source>
</evidence>
<dbReference type="Pfam" id="PF08801">
    <property type="entry name" value="Nucleoporin_N"/>
    <property type="match status" value="1"/>
</dbReference>
<accession>A0A9P7ZM26</accession>
<organism evidence="11 12">
    <name type="scientific">Emericellopsis atlantica</name>
    <dbReference type="NCBI Taxonomy" id="2614577"/>
    <lineage>
        <taxon>Eukaryota</taxon>
        <taxon>Fungi</taxon>
        <taxon>Dikarya</taxon>
        <taxon>Ascomycota</taxon>
        <taxon>Pezizomycotina</taxon>
        <taxon>Sordariomycetes</taxon>
        <taxon>Hypocreomycetidae</taxon>
        <taxon>Hypocreales</taxon>
        <taxon>Bionectriaceae</taxon>
        <taxon>Emericellopsis</taxon>
    </lineage>
</organism>
<evidence type="ECO:0000256" key="3">
    <source>
        <dbReference type="ARBA" id="ARBA00022448"/>
    </source>
</evidence>
<feature type="domain" description="Nucleoporin Nup133/Nup155-like N-terminal" evidence="10">
    <location>
        <begin position="121"/>
        <end position="578"/>
    </location>
</feature>
<sequence length="1373" mass="152503">MFSPSNKDGGPATATRSRRRQRPLSSEHAVAQPKAKRQRLPLTEQTYTNPEARPPPQKHHRQLRSRESSAAVESKQVSEPVPHQDIENHRVTQRRESGVRAKKPKHGDRAANKGDGSLVLTSTNAYTVSKLPALPDRIRSDSNLELQGEIACAFGYALTLTHTHAIVWPYTSTSQSPETFTFNLPSSSKHGEPLPVGCLVSPSAAASEPGLLVVMAGSGKIVYWESISSAATFAFIKKERTGVESVISGMTHGEKVDAITNAESAGFVLTFNTGRLAYLNARDGHGRPSISVQFLRSALAPSGSGFFGSIRRAFSNLSIRGDVAAVRADRSNRVGERNIVALGSKGKIQAWKIHRGGHNEPLGDIDMRDQIVSALYESDPKSEDYSADSFEALDLVFVPKGLEPKYLQLSKLSDAMASDDSDVQHLLLLVGLNNNHSARYALVEIILTATEGHTGMVRPLTSYSTPISHGDVARPTKPRLYLPRPALVAFVVFDRAAVIASVAIQPESPEAQLQSDSHILPSSFEDVVDFKEDNAHEILGSGFEELPPAYATEENRNQRHKTKNPAAMLLVRGAGVIRLVTTDIDKFASEKPPTVTAKSKMEQAVFFGVKQENPLVFDARQEVSFSNQELCEAALEVSSEVLSSTTTFIATLPAHLEENLRARANALERLMDYLRTTKAKLDRATRWGLLFNAEKMHVAALLWKRQEAFTAERSADDKKSVIGYIVEFINEKHKHPPRPALGEVDPVRHWFINDIDRMDLFVAWTYEVIKVLYQGSMLSDQQFAVMLFEAMQVLTCSHSMATSFRQHNLAFYGLSDEELDHGILTRGYEGLGEPWTGTSFAANSARRLAELASSWSESQLRKGRSDADSIAKPIEQKLLRKIVGALPDVTDSMLTAVHEFARFAESSGHADHRLRGQEFASTYGKDKYERPRLLAHVFDLWEAAAGLTKKHRSMKGLASILLDHIVHLEAVLSENGVGDAEKQRAKAVIEKKKTEIGANMARFGHKFAFPLYDYLVEEHGAGAVLDFELDTAGLRSQYLRSKNELSKITWINDVQQDKDAAHAYQTLFRVALAAEQQVWNKKVELSLARLALLADAEAEADKPDGLVVQTDAKRRAEDIQMIKEERVAVQMQEMLYEQILPSTANAIDDAAALNFAMEVHGSNIPRKQKVLRQVFEHGLESLLKHEVVDPMTLIDLLTLFAPNPELDDEEYADPFWMALQVAESSCPGDVANDAKRLIWRRLLIRDDWAKLNNTNLKNDEEVTASFMGTALYSCLYHCIVKHDAREPFQPPRPQDVLGVFTEQLDSRFAKFGADDQAKLREAMKQEDKLLTTAMEKHRLPEWFRTVFDGATTQVRNYIDDQTAAGALMQDGAA</sequence>
<evidence type="ECO:0000256" key="2">
    <source>
        <dbReference type="ARBA" id="ARBA00005569"/>
    </source>
</evidence>
<gene>
    <name evidence="11" type="ORF">F5Z01DRAFT_736332</name>
</gene>
<dbReference type="GO" id="GO:0000972">
    <property type="term" value="P:transcription-dependent tethering of RNA polymerase II gene DNA at nuclear periphery"/>
    <property type="evidence" value="ECO:0007669"/>
    <property type="project" value="TreeGrafter"/>
</dbReference>
<dbReference type="GO" id="GO:0031080">
    <property type="term" value="C:nuclear pore outer ring"/>
    <property type="evidence" value="ECO:0007669"/>
    <property type="project" value="TreeGrafter"/>
</dbReference>
<evidence type="ECO:0000259" key="10">
    <source>
        <dbReference type="Pfam" id="PF08801"/>
    </source>
</evidence>
<protein>
    <submittedName>
        <fullName evidence="11">Nup133 N terminal like-domain-containing protein</fullName>
    </submittedName>
</protein>
<evidence type="ECO:0000256" key="5">
    <source>
        <dbReference type="ARBA" id="ARBA00022927"/>
    </source>
</evidence>
<dbReference type="SUPFAM" id="SSF117289">
    <property type="entry name" value="Nucleoporin domain"/>
    <property type="match status" value="1"/>
</dbReference>